<evidence type="ECO:0000313" key="8">
    <source>
        <dbReference type="Proteomes" id="UP000320585"/>
    </source>
</evidence>
<keyword evidence="3 6" id="KW-0815">Transposition</keyword>
<organism evidence="7 8">
    <name type="scientific">Dialister hominis</name>
    <dbReference type="NCBI Taxonomy" id="2582419"/>
    <lineage>
        <taxon>Bacteria</taxon>
        <taxon>Bacillati</taxon>
        <taxon>Bacillota</taxon>
        <taxon>Negativicutes</taxon>
        <taxon>Veillonellales</taxon>
        <taxon>Veillonellaceae</taxon>
        <taxon>Dialister</taxon>
    </lineage>
</organism>
<evidence type="ECO:0000256" key="6">
    <source>
        <dbReference type="RuleBase" id="RU365089"/>
    </source>
</evidence>
<dbReference type="GO" id="GO:0006313">
    <property type="term" value="P:DNA transposition"/>
    <property type="evidence" value="ECO:0007669"/>
    <property type="project" value="UniProtKB-UniRule"/>
</dbReference>
<gene>
    <name evidence="7" type="ORF">Dia5BBH33_01560</name>
</gene>
<dbReference type="KEGG" id="dho:Dia5BBH33_01560"/>
<proteinExistence type="inferred from homology"/>
<accession>A0A8D5A500</accession>
<comment type="function">
    <text evidence="1 6">Required for the transposition of the insertion element.</text>
</comment>
<keyword evidence="6" id="KW-0814">Transposable element</keyword>
<dbReference type="AlphaFoldDB" id="A0A8D5A500"/>
<dbReference type="PANTHER" id="PTHR33217:SF8">
    <property type="entry name" value="MUTATOR FAMILY TRANSPOSASE"/>
    <property type="match status" value="1"/>
</dbReference>
<dbReference type="RefSeq" id="WP_022382909.1">
    <property type="nucleotide sequence ID" value="NZ_AP019697.1"/>
</dbReference>
<dbReference type="InterPro" id="IPR001207">
    <property type="entry name" value="Transposase_mutator"/>
</dbReference>
<name>A0A8D5A500_9FIRM</name>
<evidence type="ECO:0000256" key="5">
    <source>
        <dbReference type="ARBA" id="ARBA00023172"/>
    </source>
</evidence>
<keyword evidence="5 6" id="KW-0233">DNA recombination</keyword>
<dbReference type="OrthoDB" id="9779930at2"/>
<protein>
    <recommendedName>
        <fullName evidence="6">Mutator family transposase</fullName>
    </recommendedName>
</protein>
<dbReference type="GO" id="GO:0004803">
    <property type="term" value="F:transposase activity"/>
    <property type="evidence" value="ECO:0007669"/>
    <property type="project" value="UniProtKB-UniRule"/>
</dbReference>
<dbReference type="EMBL" id="AP019697">
    <property type="protein sequence ID" value="BBK24221.1"/>
    <property type="molecule type" value="Genomic_DNA"/>
</dbReference>
<dbReference type="Pfam" id="PF00872">
    <property type="entry name" value="Transposase_mut"/>
    <property type="match status" value="1"/>
</dbReference>
<dbReference type="GeneID" id="92715378"/>
<comment type="similarity">
    <text evidence="2 6">Belongs to the transposase mutator family.</text>
</comment>
<dbReference type="NCBIfam" id="NF033543">
    <property type="entry name" value="transpos_IS256"/>
    <property type="match status" value="1"/>
</dbReference>
<reference evidence="8" key="1">
    <citation type="submission" date="2019-05" db="EMBL/GenBank/DDBJ databases">
        <title>Complete genome sequencing of Dialister sp. strain 5BBH33.</title>
        <authorList>
            <person name="Sakamoto M."/>
            <person name="Murakami T."/>
            <person name="Mori H."/>
        </authorList>
    </citation>
    <scope>NUCLEOTIDE SEQUENCE [LARGE SCALE GENOMIC DNA]</scope>
    <source>
        <strain evidence="8">5BBH33</strain>
    </source>
</reference>
<dbReference type="PANTHER" id="PTHR33217">
    <property type="entry name" value="TRANSPOSASE FOR INSERTION SEQUENCE ELEMENT IS1081"/>
    <property type="match status" value="1"/>
</dbReference>
<keyword evidence="8" id="KW-1185">Reference proteome</keyword>
<dbReference type="Proteomes" id="UP000320585">
    <property type="component" value="Chromosome"/>
</dbReference>
<evidence type="ECO:0000256" key="1">
    <source>
        <dbReference type="ARBA" id="ARBA00002190"/>
    </source>
</evidence>
<evidence type="ECO:0000256" key="2">
    <source>
        <dbReference type="ARBA" id="ARBA00010961"/>
    </source>
</evidence>
<sequence length="402" mass="46589">MSNINTELNEAVSKGTNLSDAWNELMRKELEHAINELLQSELTSFLDYEKWDIAGYNSGNSRNGSYAREIVTRFGKISIEVPRDRNGDFQQHTVPKYRRSDGSLEEMVIQMYTKGITTSEISDLIEKMYGNYYTPATISNMTKATEELVKEFHSRSLSSRYSVIYGDATYINVRRDSVAKEAMHILMGINAAGHKEILDYRLFPSESCENYREMLKDIKGRGVKEVLLFVSDGLKELGNVFLEEFPKAQYQACWVHLGRAMCRHVRNKDWKEVLGEAKKIYGSTSKEEAEKQLSSFIEKYEGKYPKAVNVIRDNPSLFSFYDYPAEIQRSLYTSNPIESFNKKYKKNIRKKEQFPNEDSLDRFTCAIASDYNKQFESRQMKGFSKCSYELQQLFEERYGSKG</sequence>
<evidence type="ECO:0000313" key="7">
    <source>
        <dbReference type="EMBL" id="BBK24221.1"/>
    </source>
</evidence>
<evidence type="ECO:0000256" key="3">
    <source>
        <dbReference type="ARBA" id="ARBA00022578"/>
    </source>
</evidence>
<keyword evidence="4 6" id="KW-0238">DNA-binding</keyword>
<evidence type="ECO:0000256" key="4">
    <source>
        <dbReference type="ARBA" id="ARBA00023125"/>
    </source>
</evidence>
<dbReference type="GO" id="GO:0003677">
    <property type="term" value="F:DNA binding"/>
    <property type="evidence" value="ECO:0007669"/>
    <property type="project" value="UniProtKB-UniRule"/>
</dbReference>